<dbReference type="PROSITE" id="PS51745">
    <property type="entry name" value="PB1"/>
    <property type="match status" value="1"/>
</dbReference>
<feature type="region of interest" description="Disordered" evidence="11">
    <location>
        <begin position="93"/>
        <end position="143"/>
    </location>
</feature>
<dbReference type="PANTHER" id="PTHR31734:SF266">
    <property type="entry name" value="AUXIN-RESPONSIVE PROTEIN IAA7"/>
    <property type="match status" value="1"/>
</dbReference>
<dbReference type="PANTHER" id="PTHR31734">
    <property type="entry name" value="AUXIN-RESPONSIVE PROTEIN IAA17"/>
    <property type="match status" value="1"/>
</dbReference>
<evidence type="ECO:0000256" key="9">
    <source>
        <dbReference type="ARBA" id="ARBA00023294"/>
    </source>
</evidence>
<proteinExistence type="inferred from homology"/>
<evidence type="ECO:0000256" key="11">
    <source>
        <dbReference type="SAM" id="MobiDB-lite"/>
    </source>
</evidence>
<dbReference type="EnsemblPlants" id="OPUNC02G08550.1">
    <property type="protein sequence ID" value="OPUNC02G08550.1"/>
    <property type="gene ID" value="OPUNC02G08550"/>
</dbReference>
<dbReference type="FunFam" id="3.10.20.90:FF:000225">
    <property type="entry name" value="Auxin-responsive protein"/>
    <property type="match status" value="1"/>
</dbReference>
<reference evidence="13" key="1">
    <citation type="submission" date="2015-04" db="UniProtKB">
        <authorList>
            <consortium name="EnsemblPlants"/>
        </authorList>
    </citation>
    <scope>IDENTIFICATION</scope>
</reference>
<evidence type="ECO:0000256" key="6">
    <source>
        <dbReference type="ARBA" id="ARBA00023015"/>
    </source>
</evidence>
<evidence type="ECO:0000259" key="12">
    <source>
        <dbReference type="PROSITE" id="PS51745"/>
    </source>
</evidence>
<dbReference type="eggNOG" id="ENOG502QPYY">
    <property type="taxonomic scope" value="Eukaryota"/>
</dbReference>
<evidence type="ECO:0000256" key="1">
    <source>
        <dbReference type="ARBA" id="ARBA00002159"/>
    </source>
</evidence>
<comment type="subcellular location">
    <subcellularLocation>
        <location evidence="2 10">Nucleus</location>
    </subcellularLocation>
</comment>
<dbReference type="Pfam" id="PF02309">
    <property type="entry name" value="AUX_IAA"/>
    <property type="match status" value="1"/>
</dbReference>
<organism evidence="13">
    <name type="scientific">Oryza punctata</name>
    <name type="common">Red rice</name>
    <dbReference type="NCBI Taxonomy" id="4537"/>
    <lineage>
        <taxon>Eukaryota</taxon>
        <taxon>Viridiplantae</taxon>
        <taxon>Streptophyta</taxon>
        <taxon>Embryophyta</taxon>
        <taxon>Tracheophyta</taxon>
        <taxon>Spermatophyta</taxon>
        <taxon>Magnoliopsida</taxon>
        <taxon>Liliopsida</taxon>
        <taxon>Poales</taxon>
        <taxon>Poaceae</taxon>
        <taxon>BOP clade</taxon>
        <taxon>Oryzoideae</taxon>
        <taxon>Oryzeae</taxon>
        <taxon>Oryzinae</taxon>
        <taxon>Oryza</taxon>
    </lineage>
</organism>
<evidence type="ECO:0000256" key="3">
    <source>
        <dbReference type="ARBA" id="ARBA00006728"/>
    </source>
</evidence>
<dbReference type="HOGENOM" id="CLU_049393_2_1_1"/>
<keyword evidence="6 10" id="KW-0805">Transcription regulation</keyword>
<keyword evidence="5 10" id="KW-0678">Repressor</keyword>
<dbReference type="AlphaFoldDB" id="A0A0E0JXM5"/>
<name>A0A0E0JXM5_ORYPU</name>
<dbReference type="GO" id="GO:0006355">
    <property type="term" value="P:regulation of DNA-templated transcription"/>
    <property type="evidence" value="ECO:0007669"/>
    <property type="project" value="InterPro"/>
</dbReference>
<dbReference type="Gene3D" id="3.10.20.90">
    <property type="entry name" value="Phosphatidylinositol 3-kinase Catalytic Subunit, Chain A, domain 1"/>
    <property type="match status" value="1"/>
</dbReference>
<keyword evidence="7 10" id="KW-0804">Transcription</keyword>
<dbReference type="SUPFAM" id="SSF54277">
    <property type="entry name" value="CAD &amp; PB1 domains"/>
    <property type="match status" value="1"/>
</dbReference>
<dbReference type="InterPro" id="IPR033389">
    <property type="entry name" value="AUX/IAA_dom"/>
</dbReference>
<evidence type="ECO:0000256" key="2">
    <source>
        <dbReference type="ARBA" id="ARBA00004123"/>
    </source>
</evidence>
<comment type="function">
    <text evidence="1 10">Aux/IAA proteins are short-lived transcriptional factors that function as repressors of early auxin response genes at low auxin concentrations.</text>
</comment>
<evidence type="ECO:0000256" key="4">
    <source>
        <dbReference type="ARBA" id="ARBA00011726"/>
    </source>
</evidence>
<comment type="subunit">
    <text evidence="4 10">Homodimers and heterodimers.</text>
</comment>
<dbReference type="GO" id="GO:0009734">
    <property type="term" value="P:auxin-activated signaling pathway"/>
    <property type="evidence" value="ECO:0007669"/>
    <property type="project" value="UniProtKB-UniRule"/>
</dbReference>
<dbReference type="STRING" id="4537.A0A0E0JXM5"/>
<feature type="compositionally biased region" description="Polar residues" evidence="11">
    <location>
        <begin position="93"/>
        <end position="103"/>
    </location>
</feature>
<evidence type="ECO:0000313" key="13">
    <source>
        <dbReference type="EnsemblPlants" id="OPUNC02G08550.1"/>
    </source>
</evidence>
<evidence type="ECO:0000256" key="5">
    <source>
        <dbReference type="ARBA" id="ARBA00022491"/>
    </source>
</evidence>
<dbReference type="OMA" id="RHGDEQE"/>
<comment type="similarity">
    <text evidence="3 10">Belongs to the Aux/IAA family.</text>
</comment>
<evidence type="ECO:0000256" key="10">
    <source>
        <dbReference type="RuleBase" id="RU004549"/>
    </source>
</evidence>
<feature type="region of interest" description="Disordered" evidence="11">
    <location>
        <begin position="1"/>
        <end position="49"/>
    </location>
</feature>
<feature type="domain" description="PB1" evidence="12">
    <location>
        <begin position="176"/>
        <end position="282"/>
    </location>
</feature>
<dbReference type="Proteomes" id="UP000026962">
    <property type="component" value="Chromosome 2"/>
</dbReference>
<keyword evidence="14" id="KW-1185">Reference proteome</keyword>
<dbReference type="InterPro" id="IPR003311">
    <property type="entry name" value="AUX_IAA"/>
</dbReference>
<evidence type="ECO:0000256" key="8">
    <source>
        <dbReference type="ARBA" id="ARBA00023242"/>
    </source>
</evidence>
<feature type="compositionally biased region" description="Polar residues" evidence="11">
    <location>
        <begin position="116"/>
        <end position="136"/>
    </location>
</feature>
<dbReference type="Gramene" id="OPUNC02G08550.1">
    <property type="protein sequence ID" value="OPUNC02G08550.1"/>
    <property type="gene ID" value="OPUNC02G08550"/>
</dbReference>
<dbReference type="GO" id="GO:0005634">
    <property type="term" value="C:nucleus"/>
    <property type="evidence" value="ECO:0007669"/>
    <property type="project" value="UniProtKB-SubCell"/>
</dbReference>
<keyword evidence="8 10" id="KW-0539">Nucleus</keyword>
<sequence>MGEAPESMKKSRGRLGGSCWMGEPSDHHHHHHRHGDEQEEEKTLELSLGLPGGGWRAACRDKGMKHSIAAAAADDDGDKSSMLSLGYSTLVSHSQGKAHNNKGSPEEEEAHPPPATGNNALASNNNGCSRTRSPSTPVVGWPPVRTFRRNLATSSKASLELQNEKKAAKAEETKRAPFIKINMDGIPIGRKIDLNALDSYEKLSLAVDKLFRGLLAAQRDPLAAGAKDCRQEDVAISGLLDGTGEYTLVYEDYEGDRMLVGDVPWGMFVSSVKRLRLITSGRKRTAAEC</sequence>
<accession>A0A0E0JXM5</accession>
<protein>
    <recommendedName>
        <fullName evidence="10">Auxin-responsive protein</fullName>
    </recommendedName>
</protein>
<reference evidence="13" key="2">
    <citation type="submission" date="2018-05" db="EMBL/GenBank/DDBJ databases">
        <title>OpunRS2 (Oryza punctata Reference Sequence Version 2).</title>
        <authorList>
            <person name="Zhang J."/>
            <person name="Kudrna D."/>
            <person name="Lee S."/>
            <person name="Talag J."/>
            <person name="Welchert J."/>
            <person name="Wing R.A."/>
        </authorList>
    </citation>
    <scope>NUCLEOTIDE SEQUENCE [LARGE SCALE GENOMIC DNA]</scope>
</reference>
<evidence type="ECO:0000256" key="7">
    <source>
        <dbReference type="ARBA" id="ARBA00023163"/>
    </source>
</evidence>
<keyword evidence="9 10" id="KW-0927">Auxin signaling pathway</keyword>
<dbReference type="InterPro" id="IPR053793">
    <property type="entry name" value="PB1-like"/>
</dbReference>
<evidence type="ECO:0000313" key="14">
    <source>
        <dbReference type="Proteomes" id="UP000026962"/>
    </source>
</evidence>